<dbReference type="InterPro" id="IPR000184">
    <property type="entry name" value="Bac_surfAg_D15"/>
</dbReference>
<evidence type="ECO:0000256" key="2">
    <source>
        <dbReference type="ARBA" id="ARBA00023136"/>
    </source>
</evidence>
<dbReference type="HOGENOM" id="CLU_1946373_0_0_5"/>
<protein>
    <submittedName>
        <fullName evidence="4">Putative membrane protein</fullName>
    </submittedName>
</protein>
<dbReference type="Pfam" id="PF01103">
    <property type="entry name" value="Omp85"/>
    <property type="match status" value="1"/>
</dbReference>
<name>F7XUZ8_MIDMI</name>
<evidence type="ECO:0000313" key="4">
    <source>
        <dbReference type="EMBL" id="AEI88497.1"/>
    </source>
</evidence>
<comment type="subcellular location">
    <subcellularLocation>
        <location evidence="1">Membrane</location>
    </subcellularLocation>
</comment>
<evidence type="ECO:0000256" key="1">
    <source>
        <dbReference type="ARBA" id="ARBA00004370"/>
    </source>
</evidence>
<organism evidence="4 5">
    <name type="scientific">Midichloria mitochondrii (strain IricVA)</name>
    <dbReference type="NCBI Taxonomy" id="696127"/>
    <lineage>
        <taxon>Bacteria</taxon>
        <taxon>Pseudomonadati</taxon>
        <taxon>Pseudomonadota</taxon>
        <taxon>Alphaproteobacteria</taxon>
        <taxon>Rickettsiales</taxon>
        <taxon>Candidatus Midichloriaceae</taxon>
        <taxon>Candidatus Midichloria</taxon>
    </lineage>
</organism>
<dbReference type="STRING" id="696127.midi_00177"/>
<evidence type="ECO:0000259" key="3">
    <source>
        <dbReference type="Pfam" id="PF01103"/>
    </source>
</evidence>
<dbReference type="GO" id="GO:0019867">
    <property type="term" value="C:outer membrane"/>
    <property type="evidence" value="ECO:0007669"/>
    <property type="project" value="InterPro"/>
</dbReference>
<feature type="domain" description="Bacterial surface antigen (D15)" evidence="3">
    <location>
        <begin position="11"/>
        <end position="129"/>
    </location>
</feature>
<reference evidence="4 5" key="1">
    <citation type="journal article" date="2011" name="Mol. Biol. Evol.">
        <title>Phylogenomic evidence for the presence of a flagellum and cbb3 oxidase in the free-living mitochondrial ancestor.</title>
        <authorList>
            <person name="Sassera D."/>
            <person name="Lo N."/>
            <person name="Epis S."/>
            <person name="D'Auria G."/>
            <person name="Montagna M."/>
            <person name="Comandatore F."/>
            <person name="Horner D."/>
            <person name="Pereto J."/>
            <person name="Luciano A.M."/>
            <person name="Franciosi F."/>
            <person name="Ferri E."/>
            <person name="Crotti E."/>
            <person name="Bazzocchi C."/>
            <person name="Daffonchio D."/>
            <person name="Sacchi L."/>
            <person name="Moya A."/>
            <person name="Latorre A."/>
            <person name="Bandi C."/>
        </authorList>
    </citation>
    <scope>NUCLEOTIDE SEQUENCE [LARGE SCALE GENOMIC DNA]</scope>
    <source>
        <strain evidence="4 5">IricVA</strain>
    </source>
</reference>
<dbReference type="KEGG" id="mmn:midi_00177"/>
<keyword evidence="2" id="KW-0472">Membrane</keyword>
<evidence type="ECO:0000313" key="5">
    <source>
        <dbReference type="Proteomes" id="UP000006639"/>
    </source>
</evidence>
<dbReference type="EMBL" id="CP002130">
    <property type="protein sequence ID" value="AEI88497.1"/>
    <property type="molecule type" value="Genomic_DNA"/>
</dbReference>
<sequence>MDNLYLEQDYLRGFGPNGISPRDRKTGNSIGAKNYCSGTAEISFPLGLPEEIGLNGVAFIDAASMFDYDLNPAITDAKVDQSSDIRSAYGVGIVWRSPLGKIKLNYGIPIAKEKFDNPQRVTLSIGGMF</sequence>
<dbReference type="AlphaFoldDB" id="F7XUZ8"/>
<dbReference type="Gene3D" id="2.40.160.50">
    <property type="entry name" value="membrane protein fhac: a member of the omp85/tpsb transporter family"/>
    <property type="match status" value="1"/>
</dbReference>
<accession>F7XUZ8</accession>
<dbReference type="Proteomes" id="UP000006639">
    <property type="component" value="Chromosome"/>
</dbReference>
<proteinExistence type="predicted"/>
<gene>
    <name evidence="4" type="ordered locus">midi_00177</name>
</gene>
<keyword evidence="5" id="KW-1185">Reference proteome</keyword>